<evidence type="ECO:0000256" key="5">
    <source>
        <dbReference type="ARBA" id="ARBA00022723"/>
    </source>
</evidence>
<evidence type="ECO:0000313" key="12">
    <source>
        <dbReference type="EMBL" id="NML16041.1"/>
    </source>
</evidence>
<comment type="caution">
    <text evidence="12">The sequence shown here is derived from an EMBL/GenBank/DDBJ whole genome shotgun (WGS) entry which is preliminary data.</text>
</comment>
<dbReference type="Pfam" id="PF09296">
    <property type="entry name" value="NUDIX-like"/>
    <property type="match status" value="1"/>
</dbReference>
<dbReference type="CDD" id="cd03429">
    <property type="entry name" value="NUDIX_NADH_pyrophosphatase_Nudt13"/>
    <property type="match status" value="1"/>
</dbReference>
<keyword evidence="5" id="KW-0479">Metal-binding</keyword>
<evidence type="ECO:0000256" key="4">
    <source>
        <dbReference type="ARBA" id="ARBA00012381"/>
    </source>
</evidence>
<dbReference type="InterPro" id="IPR020476">
    <property type="entry name" value="Nudix_hydrolase"/>
</dbReference>
<dbReference type="InterPro" id="IPR020084">
    <property type="entry name" value="NUDIX_hydrolase_CS"/>
</dbReference>
<evidence type="ECO:0000256" key="2">
    <source>
        <dbReference type="ARBA" id="ARBA00001947"/>
    </source>
</evidence>
<dbReference type="PANTHER" id="PTHR42904">
    <property type="entry name" value="NUDIX HYDROLASE, NUDC SUBFAMILY"/>
    <property type="match status" value="1"/>
</dbReference>
<evidence type="ECO:0000256" key="1">
    <source>
        <dbReference type="ARBA" id="ARBA00001946"/>
    </source>
</evidence>
<dbReference type="InterPro" id="IPR015376">
    <property type="entry name" value="Znr_NADH_PPase"/>
</dbReference>
<dbReference type="PRINTS" id="PR00502">
    <property type="entry name" value="NUDIXFAMILY"/>
</dbReference>
<dbReference type="Gene3D" id="3.90.79.20">
    <property type="match status" value="1"/>
</dbReference>
<accession>A0A848FDQ2</accession>
<dbReference type="SUPFAM" id="SSF55811">
    <property type="entry name" value="Nudix"/>
    <property type="match status" value="2"/>
</dbReference>
<dbReference type="Proteomes" id="UP000574067">
    <property type="component" value="Unassembled WGS sequence"/>
</dbReference>
<dbReference type="InterPro" id="IPR049734">
    <property type="entry name" value="NudC-like_C"/>
</dbReference>
<dbReference type="Pfam" id="PF00293">
    <property type="entry name" value="NUDIX"/>
    <property type="match status" value="1"/>
</dbReference>
<comment type="cofactor">
    <cofactor evidence="1">
        <name>Mg(2+)</name>
        <dbReference type="ChEBI" id="CHEBI:18420"/>
    </cofactor>
</comment>
<dbReference type="PROSITE" id="PS51462">
    <property type="entry name" value="NUDIX"/>
    <property type="match status" value="1"/>
</dbReference>
<dbReference type="InterPro" id="IPR015797">
    <property type="entry name" value="NUDIX_hydrolase-like_dom_sf"/>
</dbReference>
<dbReference type="Gene3D" id="3.90.79.10">
    <property type="entry name" value="Nucleoside Triphosphate Pyrophosphohydrolase"/>
    <property type="match status" value="1"/>
</dbReference>
<evidence type="ECO:0000256" key="7">
    <source>
        <dbReference type="ARBA" id="ARBA00022842"/>
    </source>
</evidence>
<reference evidence="12 13" key="1">
    <citation type="submission" date="2020-04" db="EMBL/GenBank/DDBJ databases">
        <title>Azohydromonas sp. isolated from soil.</title>
        <authorList>
            <person name="Dahal R.H."/>
        </authorList>
    </citation>
    <scope>NUCLEOTIDE SEQUENCE [LARGE SCALE GENOMIC DNA]</scope>
    <source>
        <strain evidence="12 13">G-1-1-14</strain>
    </source>
</reference>
<dbReference type="GO" id="GO:0019677">
    <property type="term" value="P:NAD+ catabolic process"/>
    <property type="evidence" value="ECO:0007669"/>
    <property type="project" value="TreeGrafter"/>
</dbReference>
<dbReference type="Pfam" id="PF09297">
    <property type="entry name" value="Zn_ribbon_NUD"/>
    <property type="match status" value="1"/>
</dbReference>
<evidence type="ECO:0000313" key="13">
    <source>
        <dbReference type="Proteomes" id="UP000574067"/>
    </source>
</evidence>
<evidence type="ECO:0000256" key="8">
    <source>
        <dbReference type="ARBA" id="ARBA00023027"/>
    </source>
</evidence>
<dbReference type="GO" id="GO:0035529">
    <property type="term" value="F:NADH pyrophosphatase activity"/>
    <property type="evidence" value="ECO:0007669"/>
    <property type="project" value="TreeGrafter"/>
</dbReference>
<evidence type="ECO:0000259" key="11">
    <source>
        <dbReference type="PROSITE" id="PS51462"/>
    </source>
</evidence>
<evidence type="ECO:0000256" key="3">
    <source>
        <dbReference type="ARBA" id="ARBA00009595"/>
    </source>
</evidence>
<organism evidence="12 13">
    <name type="scientific">Azohydromonas caseinilytica</name>
    <dbReference type="NCBI Taxonomy" id="2728836"/>
    <lineage>
        <taxon>Bacteria</taxon>
        <taxon>Pseudomonadati</taxon>
        <taxon>Pseudomonadota</taxon>
        <taxon>Betaproteobacteria</taxon>
        <taxon>Burkholderiales</taxon>
        <taxon>Sphaerotilaceae</taxon>
        <taxon>Azohydromonas</taxon>
    </lineage>
</organism>
<comment type="similarity">
    <text evidence="3">Belongs to the Nudix hydrolase family. NudC subfamily.</text>
</comment>
<dbReference type="PANTHER" id="PTHR42904:SF6">
    <property type="entry name" value="NAD-CAPPED RNA HYDROLASE NUDT12"/>
    <property type="match status" value="1"/>
</dbReference>
<name>A0A848FDQ2_9BURK</name>
<protein>
    <recommendedName>
        <fullName evidence="4">NAD(+) diphosphatase</fullName>
        <ecNumber evidence="4">3.6.1.22</ecNumber>
    </recommendedName>
</protein>
<comment type="cofactor">
    <cofactor evidence="2">
        <name>Zn(2+)</name>
        <dbReference type="ChEBI" id="CHEBI:29105"/>
    </cofactor>
</comment>
<proteinExistence type="inferred from homology"/>
<keyword evidence="6 10" id="KW-0378">Hydrolase</keyword>
<evidence type="ECO:0000256" key="9">
    <source>
        <dbReference type="ARBA" id="ARBA00023679"/>
    </source>
</evidence>
<keyword evidence="8" id="KW-0520">NAD</keyword>
<sequence length="287" mass="30898">MLAAVTAATAAQDAQEDPMLFTPAHHPPGQPSALGWHFAFVGKELLLPDDGSETPALPPGPGFGALAASRHYLGRLDGLDCWAASLPDVPAGWRAVPLRAAMMQFPAPLMALAGRAAQVLEWDRTHRHCGVCGTATERSASERSRVCPACGHTAYPRISPAMMALVWRPGELLLARAPHFMPGMYSALAGFVEPGETLEECVAREVEEEVGVQVRNLRYFGSQSWPFPHSLMVAFTAEWAGGEIVPQPDEIEDAGWYPLDALPGIPPRFSIAGFLIRDTVERLSQAG</sequence>
<dbReference type="NCBIfam" id="NF001299">
    <property type="entry name" value="PRK00241.1"/>
    <property type="match status" value="1"/>
</dbReference>
<dbReference type="InterPro" id="IPR050241">
    <property type="entry name" value="NAD-cap_RNA_hydrolase_NudC"/>
</dbReference>
<keyword evidence="13" id="KW-1185">Reference proteome</keyword>
<dbReference type="AlphaFoldDB" id="A0A848FDQ2"/>
<dbReference type="GO" id="GO:0046872">
    <property type="term" value="F:metal ion binding"/>
    <property type="evidence" value="ECO:0007669"/>
    <property type="project" value="UniProtKB-KW"/>
</dbReference>
<gene>
    <name evidence="12" type="primary">nudC</name>
    <name evidence="12" type="ORF">HHL10_13755</name>
</gene>
<dbReference type="GO" id="GO:0006742">
    <property type="term" value="P:NADP+ catabolic process"/>
    <property type="evidence" value="ECO:0007669"/>
    <property type="project" value="TreeGrafter"/>
</dbReference>
<comment type="catalytic activity">
    <reaction evidence="9">
        <text>a 5'-end NAD(+)-phospho-ribonucleoside in mRNA + H2O = a 5'-end phospho-adenosine-phospho-ribonucleoside in mRNA + beta-nicotinamide D-ribonucleotide + 2 H(+)</text>
        <dbReference type="Rhea" id="RHEA:60876"/>
        <dbReference type="Rhea" id="RHEA-COMP:15698"/>
        <dbReference type="Rhea" id="RHEA-COMP:15719"/>
        <dbReference type="ChEBI" id="CHEBI:14649"/>
        <dbReference type="ChEBI" id="CHEBI:15377"/>
        <dbReference type="ChEBI" id="CHEBI:15378"/>
        <dbReference type="ChEBI" id="CHEBI:144029"/>
        <dbReference type="ChEBI" id="CHEBI:144051"/>
    </reaction>
    <physiologicalReaction direction="left-to-right" evidence="9">
        <dbReference type="Rhea" id="RHEA:60877"/>
    </physiologicalReaction>
</comment>
<evidence type="ECO:0000256" key="6">
    <source>
        <dbReference type="ARBA" id="ARBA00022801"/>
    </source>
</evidence>
<dbReference type="EC" id="3.6.1.22" evidence="4"/>
<dbReference type="PROSITE" id="PS00893">
    <property type="entry name" value="NUDIX_BOX"/>
    <property type="match status" value="1"/>
</dbReference>
<dbReference type="InterPro" id="IPR015375">
    <property type="entry name" value="NADH_PPase-like_N"/>
</dbReference>
<keyword evidence="7" id="KW-0460">Magnesium</keyword>
<dbReference type="EMBL" id="JABBFW010000008">
    <property type="protein sequence ID" value="NML16041.1"/>
    <property type="molecule type" value="Genomic_DNA"/>
</dbReference>
<feature type="domain" description="Nudix hydrolase" evidence="11">
    <location>
        <begin position="156"/>
        <end position="280"/>
    </location>
</feature>
<evidence type="ECO:0000256" key="10">
    <source>
        <dbReference type="RuleBase" id="RU003476"/>
    </source>
</evidence>
<dbReference type="GO" id="GO:0005829">
    <property type="term" value="C:cytosol"/>
    <property type="evidence" value="ECO:0007669"/>
    <property type="project" value="TreeGrafter"/>
</dbReference>
<dbReference type="InterPro" id="IPR000086">
    <property type="entry name" value="NUDIX_hydrolase_dom"/>
</dbReference>